<dbReference type="RefSeq" id="XP_030375581.1">
    <property type="nucleotide sequence ID" value="XM_030519721.1"/>
</dbReference>
<dbReference type="Gene3D" id="3.80.10.10">
    <property type="entry name" value="Ribonuclease Inhibitor"/>
    <property type="match status" value="1"/>
</dbReference>
<evidence type="ECO:0000313" key="3">
    <source>
        <dbReference type="RefSeq" id="XP_030375581.1"/>
    </source>
</evidence>
<feature type="domain" description="F-box" evidence="1">
    <location>
        <begin position="1"/>
        <end position="42"/>
    </location>
</feature>
<dbReference type="InterPro" id="IPR001810">
    <property type="entry name" value="F-box_dom"/>
</dbReference>
<dbReference type="AlphaFoldDB" id="A0A6J2TFS0"/>
<keyword evidence="2" id="KW-1185">Reference proteome</keyword>
<dbReference type="SMART" id="SM00256">
    <property type="entry name" value="FBOX"/>
    <property type="match status" value="1"/>
</dbReference>
<evidence type="ECO:0000313" key="2">
    <source>
        <dbReference type="Proteomes" id="UP000504634"/>
    </source>
</evidence>
<organism evidence="2 3">
    <name type="scientific">Drosophila lebanonensis</name>
    <name type="common">Fruit fly</name>
    <name type="synonym">Scaptodrosophila lebanonensis</name>
    <dbReference type="NCBI Taxonomy" id="7225"/>
    <lineage>
        <taxon>Eukaryota</taxon>
        <taxon>Metazoa</taxon>
        <taxon>Ecdysozoa</taxon>
        <taxon>Arthropoda</taxon>
        <taxon>Hexapoda</taxon>
        <taxon>Insecta</taxon>
        <taxon>Pterygota</taxon>
        <taxon>Neoptera</taxon>
        <taxon>Endopterygota</taxon>
        <taxon>Diptera</taxon>
        <taxon>Brachycera</taxon>
        <taxon>Muscomorpha</taxon>
        <taxon>Ephydroidea</taxon>
        <taxon>Drosophilidae</taxon>
        <taxon>Scaptodrosophila</taxon>
    </lineage>
</organism>
<proteinExistence type="predicted"/>
<dbReference type="CDD" id="cd09917">
    <property type="entry name" value="F-box_SF"/>
    <property type="match status" value="1"/>
</dbReference>
<dbReference type="SUPFAM" id="SSF81383">
    <property type="entry name" value="F-box domain"/>
    <property type="match status" value="1"/>
</dbReference>
<dbReference type="Pfam" id="PF00646">
    <property type="entry name" value="F-box"/>
    <property type="match status" value="1"/>
</dbReference>
<name>A0A6J2TFS0_DROLE</name>
<reference evidence="3" key="1">
    <citation type="submission" date="2025-08" db="UniProtKB">
        <authorList>
            <consortium name="RefSeq"/>
        </authorList>
    </citation>
    <scope>IDENTIFICATION</scope>
    <source>
        <strain evidence="3">11010-0011.00</strain>
        <tissue evidence="3">Whole body</tissue>
    </source>
</reference>
<sequence>MNDDCLGYILQYLSDEERIHFAQTCRRFRQIFTDCYRSRYKKFSLDMEGKRQELTMFCICRESVTHLTINIDSFDRCVKGFQDHRQMAPTNCFEILCANLKGMEQLQRLIINKRERYNYPLGNLWQLQNLHELYLDIQHIDSQNLVKCCKTNANLRVLHLGYGCVHQNLANIFPHCRNLEELKFGVMAEATEYCQIARLPKLTKLTHFGVRRSGSFALLLSALNMRPNLQRLFIDGGSLTLQEAQLLTGLRNLREIKCFCSTADCVALLSQLTALEGLSLWMSSSEDISDAVLGIISSCKELKLLRIASAHLRNTFVDETVNLLQKIRNIELKKPLQLEIPHNIHSIVAEETGSGLYVSVDYEPRLKW</sequence>
<protein>
    <submittedName>
        <fullName evidence="3">Uncharacterized protein LOC115624876</fullName>
    </submittedName>
</protein>
<dbReference type="Proteomes" id="UP000504634">
    <property type="component" value="Unplaced"/>
</dbReference>
<evidence type="ECO:0000259" key="1">
    <source>
        <dbReference type="SMART" id="SM00256"/>
    </source>
</evidence>
<dbReference type="SUPFAM" id="SSF52047">
    <property type="entry name" value="RNI-like"/>
    <property type="match status" value="1"/>
</dbReference>
<dbReference type="InterPro" id="IPR036047">
    <property type="entry name" value="F-box-like_dom_sf"/>
</dbReference>
<dbReference type="GeneID" id="115624876"/>
<dbReference type="Gene3D" id="1.20.1280.50">
    <property type="match status" value="1"/>
</dbReference>
<gene>
    <name evidence="3" type="primary">LOC115624876</name>
</gene>
<accession>A0A6J2TFS0</accession>
<dbReference type="InterPro" id="IPR032675">
    <property type="entry name" value="LRR_dom_sf"/>
</dbReference>
<dbReference type="OrthoDB" id="7883313at2759"/>